<protein>
    <submittedName>
        <fullName evidence="2">Uncharacterized protein</fullName>
    </submittedName>
</protein>
<feature type="region of interest" description="Disordered" evidence="1">
    <location>
        <begin position="166"/>
        <end position="241"/>
    </location>
</feature>
<proteinExistence type="predicted"/>
<reference evidence="2" key="1">
    <citation type="journal article" date="2014" name="Front. Microbiol.">
        <title>High frequency of phylogenetically diverse reductive dehalogenase-homologous genes in deep subseafloor sedimentary metagenomes.</title>
        <authorList>
            <person name="Kawai M."/>
            <person name="Futagami T."/>
            <person name="Toyoda A."/>
            <person name="Takaki Y."/>
            <person name="Nishi S."/>
            <person name="Hori S."/>
            <person name="Arai W."/>
            <person name="Tsubouchi T."/>
            <person name="Morono Y."/>
            <person name="Uchiyama I."/>
            <person name="Ito T."/>
            <person name="Fujiyama A."/>
            <person name="Inagaki F."/>
            <person name="Takami H."/>
        </authorList>
    </citation>
    <scope>NUCLEOTIDE SEQUENCE</scope>
    <source>
        <strain evidence="2">Expedition CK06-06</strain>
    </source>
</reference>
<sequence>MDYSDEEPSLEFVKLEESFEGKVARAIDEKKREAEDTVLKTLDGVEGGKDKNDGRVETSLERIIAVLEDKKMEHLEDALTHFVERLNNPRGKESTSPGMGITELAFKKPYQAKLDAQTKIIEELAKKNPAEAMKMLDKMPDGISIALKIALAATGLLEALTDSFKDETEATRTRKKEKKKARPRGDEKQKEGGRAKTPVESEIEKKLGRDSAIEMERIEDEKGFEVSFNTGGVDKKDGGEG</sequence>
<evidence type="ECO:0000256" key="1">
    <source>
        <dbReference type="SAM" id="MobiDB-lite"/>
    </source>
</evidence>
<accession>X1H8T9</accession>
<evidence type="ECO:0000313" key="2">
    <source>
        <dbReference type="EMBL" id="GAH50269.1"/>
    </source>
</evidence>
<name>X1H8T9_9ZZZZ</name>
<feature type="compositionally biased region" description="Basic residues" evidence="1">
    <location>
        <begin position="173"/>
        <end position="182"/>
    </location>
</feature>
<dbReference type="EMBL" id="BARU01019232">
    <property type="protein sequence ID" value="GAH50269.1"/>
    <property type="molecule type" value="Genomic_DNA"/>
</dbReference>
<feature type="compositionally biased region" description="Basic and acidic residues" evidence="1">
    <location>
        <begin position="183"/>
        <end position="224"/>
    </location>
</feature>
<comment type="caution">
    <text evidence="2">The sequence shown here is derived from an EMBL/GenBank/DDBJ whole genome shotgun (WGS) entry which is preliminary data.</text>
</comment>
<organism evidence="2">
    <name type="scientific">marine sediment metagenome</name>
    <dbReference type="NCBI Taxonomy" id="412755"/>
    <lineage>
        <taxon>unclassified sequences</taxon>
        <taxon>metagenomes</taxon>
        <taxon>ecological metagenomes</taxon>
    </lineage>
</organism>
<gene>
    <name evidence="2" type="ORF">S03H2_31691</name>
</gene>
<dbReference type="AlphaFoldDB" id="X1H8T9"/>